<protein>
    <submittedName>
        <fullName evidence="1">2-succinyl-5-enolpyruvyl-6-hydroxy-3-cyclohexene-1-carboxylate synthase</fullName>
        <ecNumber evidence="1">2.2.1.9</ecNumber>
        <ecNumber evidence="1">4.1.1.71</ecNumber>
    </submittedName>
</protein>
<dbReference type="EMBL" id="UHDK01000001">
    <property type="protein sequence ID" value="SUM32402.1"/>
    <property type="molecule type" value="Genomic_DNA"/>
</dbReference>
<organism evidence="1 2">
    <name type="scientific">Staphylococcus gallinarum</name>
    <dbReference type="NCBI Taxonomy" id="1293"/>
    <lineage>
        <taxon>Bacteria</taxon>
        <taxon>Bacillati</taxon>
        <taxon>Bacillota</taxon>
        <taxon>Bacilli</taxon>
        <taxon>Bacillales</taxon>
        <taxon>Staphylococcaceae</taxon>
        <taxon>Staphylococcus</taxon>
    </lineage>
</organism>
<keyword evidence="1" id="KW-0808">Transferase</keyword>
<name>A0A380FDT3_STAGA</name>
<dbReference type="EC" id="4.1.1.71" evidence="1"/>
<dbReference type="GO" id="GO:0070204">
    <property type="term" value="F:2-succinyl-5-enolpyruvyl-6-hydroxy-3-cyclohexene-1-carboxylic-acid synthase activity"/>
    <property type="evidence" value="ECO:0007669"/>
    <property type="project" value="UniProtKB-EC"/>
</dbReference>
<reference evidence="1 2" key="1">
    <citation type="submission" date="2018-06" db="EMBL/GenBank/DDBJ databases">
        <authorList>
            <consortium name="Pathogen Informatics"/>
            <person name="Doyle S."/>
        </authorList>
    </citation>
    <scope>NUCLEOTIDE SEQUENCE [LARGE SCALE GENOMIC DNA]</scope>
    <source>
        <strain evidence="1 2">NCTC12195</strain>
    </source>
</reference>
<proteinExistence type="predicted"/>
<evidence type="ECO:0000313" key="2">
    <source>
        <dbReference type="Proteomes" id="UP000255277"/>
    </source>
</evidence>
<dbReference type="GO" id="GO:0008683">
    <property type="term" value="F:2-oxoglutarate decarboxylase activity"/>
    <property type="evidence" value="ECO:0007669"/>
    <property type="project" value="UniProtKB-EC"/>
</dbReference>
<gene>
    <name evidence="1" type="primary">menD2</name>
    <name evidence="1" type="ORF">NCTC12195_01847</name>
</gene>
<dbReference type="Proteomes" id="UP000255277">
    <property type="component" value="Unassembled WGS sequence"/>
</dbReference>
<keyword evidence="1" id="KW-0456">Lyase</keyword>
<sequence>MSKHIEALTDQVFTFVSELYAYGVREVVISPGSTLDTASNSN</sequence>
<accession>A0A380FDT3</accession>
<dbReference type="EC" id="2.2.1.9" evidence="1"/>
<evidence type="ECO:0000313" key="1">
    <source>
        <dbReference type="EMBL" id="SUM32402.1"/>
    </source>
</evidence>
<dbReference type="AlphaFoldDB" id="A0A380FDT3"/>